<accession>G0IZB8</accession>
<dbReference type="KEGG" id="cmr:Cycma_0616"/>
<reference evidence="2" key="1">
    <citation type="submission" date="2011-07" db="EMBL/GenBank/DDBJ databases">
        <title>The complete genome of Cyclobacterium marinum DSM 745.</title>
        <authorList>
            <person name="Lucas S."/>
            <person name="Han J."/>
            <person name="Lapidus A."/>
            <person name="Bruce D."/>
            <person name="Goodwin L."/>
            <person name="Pitluck S."/>
            <person name="Peters L."/>
            <person name="Kyrpides N."/>
            <person name="Mavromatis K."/>
            <person name="Ivanova N."/>
            <person name="Ovchinnikova G."/>
            <person name="Chertkov O."/>
            <person name="Detter J.C."/>
            <person name="Tapia R."/>
            <person name="Han C."/>
            <person name="Land M."/>
            <person name="Hauser L."/>
            <person name="Markowitz V."/>
            <person name="Cheng J.-F."/>
            <person name="Hugenholtz P."/>
            <person name="Woyke T."/>
            <person name="Wu D."/>
            <person name="Tindall B."/>
            <person name="Schuetze A."/>
            <person name="Brambilla E."/>
            <person name="Klenk H.-P."/>
            <person name="Eisen J.A."/>
        </authorList>
    </citation>
    <scope>NUCLEOTIDE SEQUENCE [LARGE SCALE GENOMIC DNA]</scope>
    <source>
        <strain evidence="2">ATCC 25205 / DSM 745 / LMG 13164 / NCIMB 1802</strain>
    </source>
</reference>
<dbReference type="EMBL" id="CP002955">
    <property type="protein sequence ID" value="AEL24391.1"/>
    <property type="molecule type" value="Genomic_DNA"/>
</dbReference>
<dbReference type="HOGENOM" id="CLU_3250331_0_0_10"/>
<evidence type="ECO:0000313" key="1">
    <source>
        <dbReference type="EMBL" id="AEL24391.1"/>
    </source>
</evidence>
<name>G0IZB8_CYCMS</name>
<proteinExistence type="predicted"/>
<evidence type="ECO:0000313" key="2">
    <source>
        <dbReference type="Proteomes" id="UP000001635"/>
    </source>
</evidence>
<keyword evidence="2" id="KW-1185">Reference proteome</keyword>
<sequence>MGTNGDFIAAATKNQSIKEIGYGFSGVNLRLHRMFWIFESAV</sequence>
<dbReference type="Proteomes" id="UP000001635">
    <property type="component" value="Chromosome"/>
</dbReference>
<gene>
    <name evidence="1" type="ordered locus">Cycma_0616</name>
</gene>
<protein>
    <submittedName>
        <fullName evidence="1">Uncharacterized protein</fullName>
    </submittedName>
</protein>
<dbReference type="AlphaFoldDB" id="G0IZB8"/>
<organism evidence="1 2">
    <name type="scientific">Cyclobacterium marinum (strain ATCC 25205 / DSM 745 / LMG 13164 / NCIMB 1802)</name>
    <name type="common">Flectobacillus marinus</name>
    <dbReference type="NCBI Taxonomy" id="880070"/>
    <lineage>
        <taxon>Bacteria</taxon>
        <taxon>Pseudomonadati</taxon>
        <taxon>Bacteroidota</taxon>
        <taxon>Cytophagia</taxon>
        <taxon>Cytophagales</taxon>
        <taxon>Cyclobacteriaceae</taxon>
        <taxon>Cyclobacterium</taxon>
    </lineage>
</organism>